<dbReference type="Pfam" id="PF13175">
    <property type="entry name" value="AAA_15"/>
    <property type="match status" value="1"/>
</dbReference>
<reference evidence="2 3" key="1">
    <citation type="submission" date="2020-07" db="EMBL/GenBank/DDBJ databases">
        <authorList>
            <person name="Sun Q."/>
        </authorList>
    </citation>
    <scope>NUCLEOTIDE SEQUENCE [LARGE SCALE GENOMIC DNA]</scope>
    <source>
        <strain evidence="2 3">CGMCC 1.13654</strain>
    </source>
</reference>
<dbReference type="Proteomes" id="UP000570166">
    <property type="component" value="Unassembled WGS sequence"/>
</dbReference>
<dbReference type="InterPro" id="IPR027417">
    <property type="entry name" value="P-loop_NTPase"/>
</dbReference>
<protein>
    <submittedName>
        <fullName evidence="2">AAA family ATPase</fullName>
    </submittedName>
</protein>
<dbReference type="Gene3D" id="3.40.50.300">
    <property type="entry name" value="P-loop containing nucleotide triphosphate hydrolases"/>
    <property type="match status" value="1"/>
</dbReference>
<organism evidence="2 3">
    <name type="scientific">Sphingomonas chungangi</name>
    <dbReference type="NCBI Taxonomy" id="2683589"/>
    <lineage>
        <taxon>Bacteria</taxon>
        <taxon>Pseudomonadati</taxon>
        <taxon>Pseudomonadota</taxon>
        <taxon>Alphaproteobacteria</taxon>
        <taxon>Sphingomonadales</taxon>
        <taxon>Sphingomonadaceae</taxon>
        <taxon>Sphingomonas</taxon>
    </lineage>
</organism>
<keyword evidence="3" id="KW-1185">Reference proteome</keyword>
<dbReference type="EMBL" id="JACEIB010000006">
    <property type="protein sequence ID" value="MBA2934334.1"/>
    <property type="molecule type" value="Genomic_DNA"/>
</dbReference>
<dbReference type="RefSeq" id="WP_160365828.1">
    <property type="nucleotide sequence ID" value="NZ_JACEIB010000006.1"/>
</dbReference>
<evidence type="ECO:0000313" key="2">
    <source>
        <dbReference type="EMBL" id="MBA2934334.1"/>
    </source>
</evidence>
<gene>
    <name evidence="2" type="ORF">HZF05_09510</name>
</gene>
<evidence type="ECO:0000313" key="3">
    <source>
        <dbReference type="Proteomes" id="UP000570166"/>
    </source>
</evidence>
<name>A0A838L594_9SPHN</name>
<accession>A0A838L594</accession>
<evidence type="ECO:0000259" key="1">
    <source>
        <dbReference type="Pfam" id="PF13175"/>
    </source>
</evidence>
<dbReference type="PANTHER" id="PTHR43581">
    <property type="entry name" value="ATP/GTP PHOSPHATASE"/>
    <property type="match status" value="1"/>
</dbReference>
<dbReference type="SUPFAM" id="SSF52540">
    <property type="entry name" value="P-loop containing nucleoside triphosphate hydrolases"/>
    <property type="match status" value="1"/>
</dbReference>
<dbReference type="PANTHER" id="PTHR43581:SF4">
    <property type="entry name" value="ATP_GTP PHOSPHATASE"/>
    <property type="match status" value="1"/>
</dbReference>
<sequence>MKIEKIVIHNFRGIVSVEAENLGDTIIIAGQNGSGKSCIFDAIRLLKSTYGGYQQNEWQHFFGEFQIQLTGGATNLKGLFNDETKPCHIECHFRLRDNEKAYINGHAAELLEATIWQSVLPEAFQYGGFHKALFAAQFRERQPEVTQRVVNELPGLLEELAAPSLIGAIEIQPDGRVTIAESRLLAVVFSNYRPRQIGVMDFHGAQRHYGRENVQGINLNLETANQTYSQSSIYNYNNKYNNVKSEMAGNYVKELLAEKAGPVDEGSPQSLTATLKELFEAFFPDKKFLGPRPTIEGSLAFPVLTQSGTEHDLDELSSGEKEILYGYLRIRSSAPRDSIILLDEPELHLNPRLIRGLPEFYRKHLGEALQNQLWLVTHSDALIREAVGKPGFNVFHMLPCGADGAQDSQLRPLVVSGDLDSVLADLVGDLAAYRPGGKGLIFEGGGDSDFDKTLAGTLFSEELRGINLISGTNKARVKLLHEVLERAYQKGDVPTKFYAIVDRDTDGPMAATDAVNRFSWDVYHIENYLLDPEVIAHVVNAIDPRTTKDADSIRKDLESAARLTVPALLVHRIRSLANARLVRSIDLGFSPDTLTVAHDLSGAIGRSMTRMQNEIASGLSESALLAEEQAIRVEIEQSFSDGTWIKNLPGREILREFAKASSLSIGYEVLRNLIVSRMAELGVKPEGMVAVISKIVND</sequence>
<feature type="domain" description="Endonuclease GajA/Old nuclease/RecF-like AAA" evidence="1">
    <location>
        <begin position="1"/>
        <end position="383"/>
    </location>
</feature>
<dbReference type="AlphaFoldDB" id="A0A838L594"/>
<dbReference type="InterPro" id="IPR051396">
    <property type="entry name" value="Bact_Antivir_Def_Nuclease"/>
</dbReference>
<proteinExistence type="predicted"/>
<comment type="caution">
    <text evidence="2">The sequence shown here is derived from an EMBL/GenBank/DDBJ whole genome shotgun (WGS) entry which is preliminary data.</text>
</comment>
<dbReference type="InterPro" id="IPR041685">
    <property type="entry name" value="AAA_GajA/Old/RecF-like"/>
</dbReference>